<dbReference type="PROSITE" id="PS51257">
    <property type="entry name" value="PROKAR_LIPOPROTEIN"/>
    <property type="match status" value="1"/>
</dbReference>
<dbReference type="RefSeq" id="WP_146680260.1">
    <property type="nucleotide sequence ID" value="NZ_AQQV01000002.1"/>
</dbReference>
<accession>A0A1Y1SDZ0</accession>
<dbReference type="OrthoDB" id="6071905at2"/>
<proteinExistence type="predicted"/>
<comment type="caution">
    <text evidence="1">The sequence shown here is derived from an EMBL/GenBank/DDBJ whole genome shotgun (WGS) entry which is preliminary data.</text>
</comment>
<dbReference type="InterPro" id="IPR032466">
    <property type="entry name" value="Metal_Hydrolase"/>
</dbReference>
<organism evidence="1 2">
    <name type="scientific">Oceanococcus atlanticus</name>
    <dbReference type="NCBI Taxonomy" id="1317117"/>
    <lineage>
        <taxon>Bacteria</taxon>
        <taxon>Pseudomonadati</taxon>
        <taxon>Pseudomonadota</taxon>
        <taxon>Gammaproteobacteria</taxon>
        <taxon>Chromatiales</taxon>
        <taxon>Oceanococcaceae</taxon>
        <taxon>Oceanococcus</taxon>
    </lineage>
</organism>
<evidence type="ECO:0000313" key="1">
    <source>
        <dbReference type="EMBL" id="ORE87226.1"/>
    </source>
</evidence>
<gene>
    <name evidence="1" type="ORF">ATO7_09302</name>
</gene>
<name>A0A1Y1SDZ0_9GAMM</name>
<dbReference type="AlphaFoldDB" id="A0A1Y1SDZ0"/>
<reference evidence="1 2" key="1">
    <citation type="submission" date="2013-04" db="EMBL/GenBank/DDBJ databases">
        <title>Oceanococcus atlanticus 22II-S10r2 Genome Sequencing.</title>
        <authorList>
            <person name="Lai Q."/>
            <person name="Li G."/>
            <person name="Shao Z."/>
        </authorList>
    </citation>
    <scope>NUCLEOTIDE SEQUENCE [LARGE SCALE GENOMIC DNA]</scope>
    <source>
        <strain evidence="1 2">22II-S10r2</strain>
    </source>
</reference>
<evidence type="ECO:0008006" key="3">
    <source>
        <dbReference type="Google" id="ProtNLM"/>
    </source>
</evidence>
<evidence type="ECO:0000313" key="2">
    <source>
        <dbReference type="Proteomes" id="UP000192342"/>
    </source>
</evidence>
<dbReference type="Proteomes" id="UP000192342">
    <property type="component" value="Unassembled WGS sequence"/>
</dbReference>
<protein>
    <recommendedName>
        <fullName evidence="3">Peptidase M19</fullName>
    </recommendedName>
</protein>
<dbReference type="EMBL" id="AQQV01000002">
    <property type="protein sequence ID" value="ORE87226.1"/>
    <property type="molecule type" value="Genomic_DNA"/>
</dbReference>
<dbReference type="Gene3D" id="3.20.20.140">
    <property type="entry name" value="Metal-dependent hydrolases"/>
    <property type="match status" value="1"/>
</dbReference>
<dbReference type="STRING" id="1317117.ATO7_09302"/>
<dbReference type="SUPFAM" id="SSF51556">
    <property type="entry name" value="Metallo-dependent hydrolases"/>
    <property type="match status" value="1"/>
</dbReference>
<keyword evidence="2" id="KW-1185">Reference proteome</keyword>
<sequence>MKIETAVRPLSTPRFGLFAALTLITLSACNGGRSADSTGPGGPATPDTLGKYDLYNQCWVMQADGRYVIRDGEGFAAVGENAEQAERFYMRAANLARYLFYTPDEMLLTAAGSSVSAVPQSAPEDGSDWTFSEAGNVLNAGTLGGMLEVADGGELILGSTPAALQFERATGCADYPEMPLAVSGQTFKGDVNAPALGFAEVHTHMAMGSEMSDGSGNVGPSAGGVMYGQAVNRFGVTEALKNCQAYHGPNGITDPEALILDMTPGQTHDTQGWPSFVDWPFHDSMLHQQMYWRWVERAWMAGLRLMTIHGTNIEALCQVAQITGPTRGQSPIGLECRDMEVGVSQVEYLYEIQNYIDAQFGGPGKGFYRIVGSPAEARQVIADGKLAVVPGLEFSNIFGCNVTFLPDGSELPQCDRAQIDAEIDRIWDLGVRQVFPYHDVDSALGGAGLFGTSNVLEFFNFIGTGRFFETYDCPDGGEGETYFHNAGYNSLAAPLMLGGDPITAAILDLTNGLTPTLTSTGRQCNQRSVTDLGIYAIDKMMKKGFVIDIDHAELRSKQIMLDHASTTSPAYPMVSGHDAQGGLTNAQVRQMIQQGGIIYPINKNGKGHVDFLARLNEQWELSGTDRPFSAGYGADANGLRTLPGPRGMARIMETGPVSYPFQMFQGEGWGPQFDGVAPITVELLSVPGADGRIWDVNESGMYHYGMIADIVEEIRLEGGQAALDTLYNSAETYLQMWEQTLAASADARTRPVPESVPE</sequence>